<dbReference type="PRINTS" id="PR00299">
    <property type="entry name" value="ACRYSTALLIN"/>
</dbReference>
<feature type="compositionally biased region" description="Low complexity" evidence="4">
    <location>
        <begin position="156"/>
        <end position="180"/>
    </location>
</feature>
<dbReference type="SUPFAM" id="SSF81995">
    <property type="entry name" value="beta-sandwich domain of Sec23/24"/>
    <property type="match status" value="1"/>
</dbReference>
<dbReference type="SUPFAM" id="SSF49764">
    <property type="entry name" value="HSP20-like chaperones"/>
    <property type="match status" value="1"/>
</dbReference>
<dbReference type="AlphaFoldDB" id="A0A0A1X4I0"/>
<organism evidence="6">
    <name type="scientific">Zeugodacus cucurbitae</name>
    <name type="common">Melon fruit fly</name>
    <name type="synonym">Bactrocera cucurbitae</name>
    <dbReference type="NCBI Taxonomy" id="28588"/>
    <lineage>
        <taxon>Eukaryota</taxon>
        <taxon>Metazoa</taxon>
        <taxon>Ecdysozoa</taxon>
        <taxon>Arthropoda</taxon>
        <taxon>Hexapoda</taxon>
        <taxon>Insecta</taxon>
        <taxon>Pterygota</taxon>
        <taxon>Neoptera</taxon>
        <taxon>Endopterygota</taxon>
        <taxon>Diptera</taxon>
        <taxon>Brachycera</taxon>
        <taxon>Muscomorpha</taxon>
        <taxon>Tephritoidea</taxon>
        <taxon>Tephritidae</taxon>
        <taxon>Zeugodacus</taxon>
        <taxon>Zeugodacus</taxon>
    </lineage>
</organism>
<dbReference type="Gene3D" id="2.60.40.790">
    <property type="match status" value="1"/>
</dbReference>
<dbReference type="Pfam" id="PF00011">
    <property type="entry name" value="HSP20"/>
    <property type="match status" value="1"/>
</dbReference>
<feature type="compositionally biased region" description="Polar residues" evidence="4">
    <location>
        <begin position="380"/>
        <end position="393"/>
    </location>
</feature>
<dbReference type="InterPro" id="IPR008978">
    <property type="entry name" value="HSP20-like_chaperone"/>
</dbReference>
<dbReference type="EMBL" id="GBXI01008709">
    <property type="protein sequence ID" value="JAD05583.1"/>
    <property type="molecule type" value="Transcribed_RNA"/>
</dbReference>
<keyword evidence="1 6" id="KW-0346">Stress response</keyword>
<feature type="region of interest" description="Disordered" evidence="4">
    <location>
        <begin position="41"/>
        <end position="81"/>
    </location>
</feature>
<feature type="domain" description="SHSP" evidence="5">
    <location>
        <begin position="174"/>
        <end position="284"/>
    </location>
</feature>
<feature type="compositionally biased region" description="Gly residues" evidence="4">
    <location>
        <begin position="129"/>
        <end position="140"/>
    </location>
</feature>
<proteinExistence type="inferred from homology"/>
<gene>
    <name evidence="6" type="primary">Hsp67Ba_1</name>
    <name evidence="6" type="ORF">g.44642</name>
</gene>
<dbReference type="PANTHER" id="PTHR45640:SF13">
    <property type="entry name" value="HEAT SHOCK PROTEIN 22-RELATED"/>
    <property type="match status" value="1"/>
</dbReference>
<feature type="region of interest" description="Disordered" evidence="4">
    <location>
        <begin position="565"/>
        <end position="589"/>
    </location>
</feature>
<dbReference type="CDD" id="cd06526">
    <property type="entry name" value="metazoan_ACD"/>
    <property type="match status" value="1"/>
</dbReference>
<feature type="region of interest" description="Disordered" evidence="4">
    <location>
        <begin position="343"/>
        <end position="453"/>
    </location>
</feature>
<dbReference type="PANTHER" id="PTHR45640">
    <property type="entry name" value="HEAT SHOCK PROTEIN HSP-12.2-RELATED"/>
    <property type="match status" value="1"/>
</dbReference>
<dbReference type="PROSITE" id="PS01031">
    <property type="entry name" value="SHSP"/>
    <property type="match status" value="1"/>
</dbReference>
<feature type="compositionally biased region" description="Low complexity" evidence="4">
    <location>
        <begin position="41"/>
        <end position="78"/>
    </location>
</feature>
<evidence type="ECO:0000259" key="5">
    <source>
        <dbReference type="PROSITE" id="PS01031"/>
    </source>
</evidence>
<feature type="compositionally biased region" description="Low complexity" evidence="4">
    <location>
        <begin position="571"/>
        <end position="584"/>
    </location>
</feature>
<dbReference type="InterPro" id="IPR002068">
    <property type="entry name" value="A-crystallin/Hsp20_dom"/>
</dbReference>
<feature type="region of interest" description="Disordered" evidence="4">
    <location>
        <begin position="120"/>
        <end position="180"/>
    </location>
</feature>
<dbReference type="GO" id="GO:0051082">
    <property type="term" value="F:unfolded protein binding"/>
    <property type="evidence" value="ECO:0007669"/>
    <property type="project" value="TreeGrafter"/>
</dbReference>
<dbReference type="InterPro" id="IPR001436">
    <property type="entry name" value="Alpha-crystallin/sHSP_animal"/>
</dbReference>
<sequence>MSLIPFILELADELHEFNRCLATGGMDVDDFGFGIYPHELQPQQQQQQSPQQQQQQQSQHPLQQQQAQQQHLSPQQQQRRPRTLSQFYWLPNISKSRHHPYYRGKPCCNKTPIHLVHDHQLEKESSSTAGGGGGGVGGVTNSGSTTGITAADKESTTTTAGAHATNSSSSSNAAGNSSAGKSAYSVVNKNGFQVSMNVKQFAPNELTVKTIDNCIVVEGQHEDKEDGHGVISRHFIRKYMLPKGYDPSEVLSTLSSDGILTVKAPPPALKTDETMERIVDIQQTGGTVQVQQSAAAAKEPANSVVASSGKEAQTSAAAAMVEQTVTATAAVAAGSLPTAVATTLQKQQQQPEPQQKQQKQQQPQQLSATVEGVQQQQQQPTKLSQATTTTKDLQVTCERNGKLEPNELHAEQETETRTAEQTATSSNTNNIAANNNNNNNNNNTNTNSNNNSEVTNMECSELKATVTSKATLQTEVQEQECAVEDAEPTLTAAVDDVNNKMPHTTDATKSSSRIDAIMADATADEPMETEEELEAVTKEEVLAQKPNEVSIPTAVVEEDTATANNTDAGVNSATATTNNNTTSNDLVTPTNDAVGAVEANGIEINTTNNIDIELAPATITEASEIVLITNNGVSDDKTAPTGDDGLTISLETTVAEIDGVTDMDTDVAEVADAVDGVVDADGLDGAVIAIGVVDIGVGVDVNVITADGNNATAQNAEVVHEENLSAGNLVVDAQSPTPADLVAAADAAILLAKTQCDGGGAGDVAASKPALTTEEITN</sequence>
<reference evidence="6" key="2">
    <citation type="journal article" date="2015" name="Gigascience">
        <title>Reconstructing a comprehensive transcriptome assembly of a white-pupal translocated strain of the pest fruit fly Bactrocera cucurbitae.</title>
        <authorList>
            <person name="Sim S.B."/>
            <person name="Calla B."/>
            <person name="Hall B."/>
            <person name="DeRego T."/>
            <person name="Geib S.M."/>
        </authorList>
    </citation>
    <scope>NUCLEOTIDE SEQUENCE</scope>
</reference>
<name>A0A0A1X4I0_ZEUCU</name>
<feature type="compositionally biased region" description="Low complexity" evidence="4">
    <location>
        <begin position="419"/>
        <end position="452"/>
    </location>
</feature>
<evidence type="ECO:0000256" key="2">
    <source>
        <dbReference type="PROSITE-ProRule" id="PRU00285"/>
    </source>
</evidence>
<dbReference type="GO" id="GO:0005634">
    <property type="term" value="C:nucleus"/>
    <property type="evidence" value="ECO:0007669"/>
    <property type="project" value="TreeGrafter"/>
</dbReference>
<accession>A0A0A1X4I0</accession>
<evidence type="ECO:0000256" key="3">
    <source>
        <dbReference type="RuleBase" id="RU003616"/>
    </source>
</evidence>
<evidence type="ECO:0000256" key="4">
    <source>
        <dbReference type="SAM" id="MobiDB-lite"/>
    </source>
</evidence>
<dbReference type="GO" id="GO:0009408">
    <property type="term" value="P:response to heat"/>
    <property type="evidence" value="ECO:0007669"/>
    <property type="project" value="TreeGrafter"/>
</dbReference>
<dbReference type="GO" id="GO:0042026">
    <property type="term" value="P:protein refolding"/>
    <property type="evidence" value="ECO:0007669"/>
    <property type="project" value="TreeGrafter"/>
</dbReference>
<protein>
    <submittedName>
        <fullName evidence="6">Heat shock protein 67B1</fullName>
    </submittedName>
</protein>
<reference evidence="6" key="1">
    <citation type="submission" date="2014-11" db="EMBL/GenBank/DDBJ databases">
        <authorList>
            <person name="Geib S."/>
        </authorList>
    </citation>
    <scope>NUCLEOTIDE SEQUENCE</scope>
</reference>
<dbReference type="GO" id="GO:0005737">
    <property type="term" value="C:cytoplasm"/>
    <property type="evidence" value="ECO:0007669"/>
    <property type="project" value="TreeGrafter"/>
</dbReference>
<feature type="compositionally biased region" description="Low complexity" evidence="4">
    <location>
        <begin position="343"/>
        <end position="365"/>
    </location>
</feature>
<feature type="compositionally biased region" description="Basic and acidic residues" evidence="4">
    <location>
        <begin position="399"/>
        <end position="418"/>
    </location>
</feature>
<evidence type="ECO:0000256" key="1">
    <source>
        <dbReference type="ARBA" id="ARBA00023016"/>
    </source>
</evidence>
<evidence type="ECO:0000313" key="6">
    <source>
        <dbReference type="EMBL" id="JAD05583.1"/>
    </source>
</evidence>
<comment type="similarity">
    <text evidence="2 3">Belongs to the small heat shock protein (HSP20) family.</text>
</comment>